<keyword evidence="1" id="KW-1133">Transmembrane helix</keyword>
<gene>
    <name evidence="2" type="ORF">T10_416</name>
</gene>
<keyword evidence="3" id="KW-1185">Reference proteome</keyword>
<evidence type="ECO:0000313" key="3">
    <source>
        <dbReference type="Proteomes" id="UP000054843"/>
    </source>
</evidence>
<accession>A0A0V1M0S8</accession>
<dbReference type="AlphaFoldDB" id="A0A0V1M0S8"/>
<dbReference type="Proteomes" id="UP000054843">
    <property type="component" value="Unassembled WGS sequence"/>
</dbReference>
<comment type="caution">
    <text evidence="2">The sequence shown here is derived from an EMBL/GenBank/DDBJ whole genome shotgun (WGS) entry which is preliminary data.</text>
</comment>
<feature type="transmembrane region" description="Helical" evidence="1">
    <location>
        <begin position="139"/>
        <end position="159"/>
    </location>
</feature>
<proteinExistence type="predicted"/>
<keyword evidence="1" id="KW-0812">Transmembrane</keyword>
<reference evidence="2 3" key="1">
    <citation type="submission" date="2015-01" db="EMBL/GenBank/DDBJ databases">
        <title>Evolution of Trichinella species and genotypes.</title>
        <authorList>
            <person name="Korhonen P.K."/>
            <person name="Edoardo P."/>
            <person name="Giuseppe L.R."/>
            <person name="Gasser R.B."/>
        </authorList>
    </citation>
    <scope>NUCLEOTIDE SEQUENCE [LARGE SCALE GENOMIC DNA]</scope>
    <source>
        <strain evidence="2">ISS1980</strain>
    </source>
</reference>
<evidence type="ECO:0000256" key="1">
    <source>
        <dbReference type="SAM" id="Phobius"/>
    </source>
</evidence>
<protein>
    <submittedName>
        <fullName evidence="2">Uncharacterized protein</fullName>
    </submittedName>
</protein>
<name>A0A0V1M0S8_9BILA</name>
<keyword evidence="1" id="KW-0472">Membrane</keyword>
<sequence length="179" mass="20030">MKPNNNVQLLRKSCPGLTELLDFVAINLQRTAKEKNKIVRKQLMKFKTPAKLQAKTLTSSTKEGVILKTKQSSRISLLFMELYATGQAKNLVQLMCSGLDHTPVLLLVDNCNGSMEEESGARQDTQRLHSQHGENEKRVFWGITLCAGATFCIVAGLQIRYHRAAGKLITAVLKEWHLP</sequence>
<organism evidence="2 3">
    <name type="scientific">Trichinella papuae</name>
    <dbReference type="NCBI Taxonomy" id="268474"/>
    <lineage>
        <taxon>Eukaryota</taxon>
        <taxon>Metazoa</taxon>
        <taxon>Ecdysozoa</taxon>
        <taxon>Nematoda</taxon>
        <taxon>Enoplea</taxon>
        <taxon>Dorylaimia</taxon>
        <taxon>Trichinellida</taxon>
        <taxon>Trichinellidae</taxon>
        <taxon>Trichinella</taxon>
    </lineage>
</organism>
<evidence type="ECO:0000313" key="2">
    <source>
        <dbReference type="EMBL" id="KRZ65303.1"/>
    </source>
</evidence>
<dbReference type="EMBL" id="JYDO01000409">
    <property type="protein sequence ID" value="KRZ65303.1"/>
    <property type="molecule type" value="Genomic_DNA"/>
</dbReference>